<dbReference type="Pfam" id="PF06728">
    <property type="entry name" value="PIG-U"/>
    <property type="match status" value="1"/>
</dbReference>
<comment type="pathway">
    <text evidence="2">Glycolipid biosynthesis; glycosylphosphatidylinositol-anchor biosynthesis.</text>
</comment>
<evidence type="ECO:0000313" key="11">
    <source>
        <dbReference type="WBParaSite" id="nRc.2.0.1.t26218-RA"/>
    </source>
</evidence>
<dbReference type="InterPro" id="IPR009600">
    <property type="entry name" value="PIG-U"/>
</dbReference>
<keyword evidence="10" id="KW-1185">Reference proteome</keyword>
<evidence type="ECO:0000256" key="3">
    <source>
        <dbReference type="ARBA" id="ARBA00010026"/>
    </source>
</evidence>
<dbReference type="PANTHER" id="PTHR13121">
    <property type="entry name" value="GPI TRANSAMIDASE COMPONENT PIG-U"/>
    <property type="match status" value="1"/>
</dbReference>
<feature type="transmembrane region" description="Helical" evidence="9">
    <location>
        <begin position="113"/>
        <end position="137"/>
    </location>
</feature>
<dbReference type="GO" id="GO:0016255">
    <property type="term" value="P:attachment of GPI anchor to protein"/>
    <property type="evidence" value="ECO:0007669"/>
    <property type="project" value="InterPro"/>
</dbReference>
<evidence type="ECO:0000256" key="8">
    <source>
        <dbReference type="ARBA" id="ARBA00023136"/>
    </source>
</evidence>
<dbReference type="GO" id="GO:0006506">
    <property type="term" value="P:GPI anchor biosynthetic process"/>
    <property type="evidence" value="ECO:0007669"/>
    <property type="project" value="UniProtKB-KW"/>
</dbReference>
<feature type="transmembrane region" description="Helical" evidence="9">
    <location>
        <begin position="74"/>
        <end position="101"/>
    </location>
</feature>
<evidence type="ECO:0000256" key="7">
    <source>
        <dbReference type="ARBA" id="ARBA00022989"/>
    </source>
</evidence>
<dbReference type="OMA" id="ISYCIME"/>
<dbReference type="AlphaFoldDB" id="A0A915JJC8"/>
<sequence length="243" mass="28692">RECLALLNYNIDPYDSSSCHALCDLHCSILLSMSAENFMKMMFKAQQLEKKHYAEKVECLLISEADIPLIRRRFFISVIFLASATYFDMHHGVLIFGVALFMSTRKNDFWTKYVKNLITILVIFCASLASLLLVSRYAADSWHFLHNTYVFKLTIPILTPDIGLFWYFFTETFDHFRLFFLCVFILNPYVFVIPLMTKLKNDPTFYLYLVMMIFTIFKSYPSIGDTAFYLSLLPMWKHLFKYM</sequence>
<feature type="transmembrane region" description="Helical" evidence="9">
    <location>
        <begin position="175"/>
        <end position="193"/>
    </location>
</feature>
<feature type="transmembrane region" description="Helical" evidence="9">
    <location>
        <begin position="205"/>
        <end position="223"/>
    </location>
</feature>
<evidence type="ECO:0000256" key="5">
    <source>
        <dbReference type="ARBA" id="ARBA00022692"/>
    </source>
</evidence>
<keyword evidence="4" id="KW-0337">GPI-anchor biosynthesis</keyword>
<evidence type="ECO:0000256" key="9">
    <source>
        <dbReference type="SAM" id="Phobius"/>
    </source>
</evidence>
<protein>
    <submittedName>
        <fullName evidence="11">GPI ethanolamine phosphate transferase 1</fullName>
    </submittedName>
</protein>
<feature type="transmembrane region" description="Helical" evidence="9">
    <location>
        <begin position="149"/>
        <end position="169"/>
    </location>
</feature>
<proteinExistence type="inferred from homology"/>
<keyword evidence="7 9" id="KW-1133">Transmembrane helix</keyword>
<evidence type="ECO:0000313" key="10">
    <source>
        <dbReference type="Proteomes" id="UP000887565"/>
    </source>
</evidence>
<accession>A0A915JJC8</accession>
<keyword evidence="6" id="KW-0256">Endoplasmic reticulum</keyword>
<name>A0A915JJC8_ROMCU</name>
<dbReference type="WBParaSite" id="nRc.2.0.1.t26218-RA">
    <property type="protein sequence ID" value="nRc.2.0.1.t26218-RA"/>
    <property type="gene ID" value="nRc.2.0.1.g26218"/>
</dbReference>
<dbReference type="Proteomes" id="UP000887565">
    <property type="component" value="Unplaced"/>
</dbReference>
<evidence type="ECO:0000256" key="1">
    <source>
        <dbReference type="ARBA" id="ARBA00004477"/>
    </source>
</evidence>
<organism evidence="10 11">
    <name type="scientific">Romanomermis culicivorax</name>
    <name type="common">Nematode worm</name>
    <dbReference type="NCBI Taxonomy" id="13658"/>
    <lineage>
        <taxon>Eukaryota</taxon>
        <taxon>Metazoa</taxon>
        <taxon>Ecdysozoa</taxon>
        <taxon>Nematoda</taxon>
        <taxon>Enoplea</taxon>
        <taxon>Dorylaimia</taxon>
        <taxon>Mermithida</taxon>
        <taxon>Mermithoidea</taxon>
        <taxon>Mermithidae</taxon>
        <taxon>Romanomermis</taxon>
    </lineage>
</organism>
<evidence type="ECO:0000256" key="2">
    <source>
        <dbReference type="ARBA" id="ARBA00004687"/>
    </source>
</evidence>
<dbReference type="PANTHER" id="PTHR13121:SF0">
    <property type="entry name" value="PHOSPHATIDYLINOSITOL GLYCAN ANCHOR BIOSYNTHESIS CLASS U PROTEIN"/>
    <property type="match status" value="1"/>
</dbReference>
<keyword evidence="5 9" id="KW-0812">Transmembrane</keyword>
<evidence type="ECO:0000256" key="4">
    <source>
        <dbReference type="ARBA" id="ARBA00022502"/>
    </source>
</evidence>
<reference evidence="11" key="1">
    <citation type="submission" date="2022-11" db="UniProtKB">
        <authorList>
            <consortium name="WormBaseParasite"/>
        </authorList>
    </citation>
    <scope>IDENTIFICATION</scope>
</reference>
<evidence type="ECO:0000256" key="6">
    <source>
        <dbReference type="ARBA" id="ARBA00022824"/>
    </source>
</evidence>
<keyword evidence="8 9" id="KW-0472">Membrane</keyword>
<comment type="similarity">
    <text evidence="3">Belongs to the PIGU family.</text>
</comment>
<dbReference type="GO" id="GO:0042765">
    <property type="term" value="C:GPI-anchor transamidase complex"/>
    <property type="evidence" value="ECO:0007669"/>
    <property type="project" value="InterPro"/>
</dbReference>
<comment type="subcellular location">
    <subcellularLocation>
        <location evidence="1">Endoplasmic reticulum membrane</location>
        <topology evidence="1">Multi-pass membrane protein</topology>
    </subcellularLocation>
</comment>